<evidence type="ECO:0000313" key="3">
    <source>
        <dbReference type="Proteomes" id="UP000233551"/>
    </source>
</evidence>
<accession>A0A2I0KC72</accession>
<organism evidence="2 3">
    <name type="scientific">Punica granatum</name>
    <name type="common">Pomegranate</name>
    <dbReference type="NCBI Taxonomy" id="22663"/>
    <lineage>
        <taxon>Eukaryota</taxon>
        <taxon>Viridiplantae</taxon>
        <taxon>Streptophyta</taxon>
        <taxon>Embryophyta</taxon>
        <taxon>Tracheophyta</taxon>
        <taxon>Spermatophyta</taxon>
        <taxon>Magnoliopsida</taxon>
        <taxon>eudicotyledons</taxon>
        <taxon>Gunneridae</taxon>
        <taxon>Pentapetalae</taxon>
        <taxon>rosids</taxon>
        <taxon>malvids</taxon>
        <taxon>Myrtales</taxon>
        <taxon>Lythraceae</taxon>
        <taxon>Punica</taxon>
    </lineage>
</organism>
<keyword evidence="3" id="KW-1185">Reference proteome</keyword>
<dbReference type="Proteomes" id="UP000233551">
    <property type="component" value="Unassembled WGS sequence"/>
</dbReference>
<gene>
    <name evidence="2" type="ORF">CRG98_013520</name>
</gene>
<protein>
    <recommendedName>
        <fullName evidence="1">Retrovirus-related Pol polyprotein from transposon TNT 1-94-like beta-barrel domain-containing protein</fullName>
    </recommendedName>
</protein>
<reference evidence="2 3" key="1">
    <citation type="submission" date="2017-11" db="EMBL/GenBank/DDBJ databases">
        <title>De-novo sequencing of pomegranate (Punica granatum L.) genome.</title>
        <authorList>
            <person name="Akparov Z."/>
            <person name="Amiraslanov A."/>
            <person name="Hajiyeva S."/>
            <person name="Abbasov M."/>
            <person name="Kaur K."/>
            <person name="Hamwieh A."/>
            <person name="Solovyev V."/>
            <person name="Salamov A."/>
            <person name="Braich B."/>
            <person name="Kosarev P."/>
            <person name="Mahmoud A."/>
            <person name="Hajiyev E."/>
            <person name="Babayeva S."/>
            <person name="Izzatullayeva V."/>
            <person name="Mammadov A."/>
            <person name="Mammadov A."/>
            <person name="Sharifova S."/>
            <person name="Ojaghi J."/>
            <person name="Eynullazada K."/>
            <person name="Bayramov B."/>
            <person name="Abdulazimova A."/>
            <person name="Shahmuradov I."/>
        </authorList>
    </citation>
    <scope>NUCLEOTIDE SEQUENCE [LARGE SCALE GENOMIC DNA]</scope>
    <source>
        <strain evidence="3">cv. AG2017</strain>
        <tissue evidence="2">Leaf</tissue>
    </source>
</reference>
<evidence type="ECO:0000259" key="1">
    <source>
        <dbReference type="Pfam" id="PF22936"/>
    </source>
</evidence>
<proteinExistence type="predicted"/>
<feature type="domain" description="Retrovirus-related Pol polyprotein from transposon TNT 1-94-like beta-barrel" evidence="1">
    <location>
        <begin position="160"/>
        <end position="233"/>
    </location>
</feature>
<dbReference type="AlphaFoldDB" id="A0A2I0KC72"/>
<name>A0A2I0KC72_PUNGR</name>
<sequence>MGLQALKPSRPRGHWFFGTLGLQGPSSPRGIPTCWDRAGAGSVSSLDSSAVLAAVRLEPFHLLALVCVPHPRFIRDLHSPILLHSAVQAVLIDGSASTDVAARRPHPCLVLSPPIFEIIVMDLTNVEVKIEDEDQVLLLLCSLQKAYGSFVDTMLCGITWILDSGCTFQFAMIEDYFFTYRSIWLMVTCDIVGIGEVRIKSNTSSEMLLVDVRHVSGLKKNLISLGTLDKLGYKYRCQGGVIRIPKGALVVMKGPLQKSIYVVQGMASTTAIEWLTLEEKYLESLGNDSDLLRTVNTSYTRVVRP</sequence>
<comment type="caution">
    <text evidence="2">The sequence shown here is derived from an EMBL/GenBank/DDBJ whole genome shotgun (WGS) entry which is preliminary data.</text>
</comment>
<dbReference type="EMBL" id="PGOL01000690">
    <property type="protein sequence ID" value="PKI66112.1"/>
    <property type="molecule type" value="Genomic_DNA"/>
</dbReference>
<dbReference type="Pfam" id="PF22936">
    <property type="entry name" value="Pol_BBD"/>
    <property type="match status" value="1"/>
</dbReference>
<dbReference type="InterPro" id="IPR054722">
    <property type="entry name" value="PolX-like_BBD"/>
</dbReference>
<evidence type="ECO:0000313" key="2">
    <source>
        <dbReference type="EMBL" id="PKI66112.1"/>
    </source>
</evidence>